<organism evidence="1 2">
    <name type="scientific">Billgrantia tianxiuensis</name>
    <dbReference type="NCBI Taxonomy" id="2497861"/>
    <lineage>
        <taxon>Bacteria</taxon>
        <taxon>Pseudomonadati</taxon>
        <taxon>Pseudomonadota</taxon>
        <taxon>Gammaproteobacteria</taxon>
        <taxon>Oceanospirillales</taxon>
        <taxon>Halomonadaceae</taxon>
        <taxon>Billgrantia</taxon>
    </lineage>
</organism>
<evidence type="ECO:0000313" key="1">
    <source>
        <dbReference type="EMBL" id="QHC49841.1"/>
    </source>
</evidence>
<dbReference type="EMBL" id="CP035042">
    <property type="protein sequence ID" value="QHC49841.1"/>
    <property type="molecule type" value="Genomic_DNA"/>
</dbReference>
<reference evidence="1 2" key="1">
    <citation type="submission" date="2019-01" db="EMBL/GenBank/DDBJ databases">
        <title>Complete genome of a denitifying bacterium Halomons sp. BC-M4-5.</title>
        <authorList>
            <person name="Wang L."/>
            <person name="Shao Z."/>
        </authorList>
    </citation>
    <scope>NUCLEOTIDE SEQUENCE [LARGE SCALE GENOMIC DNA]</scope>
    <source>
        <strain evidence="1 2">BC-M4-5</strain>
    </source>
</reference>
<proteinExistence type="predicted"/>
<keyword evidence="2" id="KW-1185">Reference proteome</keyword>
<dbReference type="RefSeq" id="WP_159551501.1">
    <property type="nucleotide sequence ID" value="NZ_CP035042.1"/>
</dbReference>
<name>A0A6I6SKM1_9GAMM</name>
<gene>
    <name evidence="1" type="ORF">EKK97_09825</name>
</gene>
<evidence type="ECO:0000313" key="2">
    <source>
        <dbReference type="Proteomes" id="UP000464013"/>
    </source>
</evidence>
<sequence length="125" mass="13983">MTRAEVERALGAFAEHHVPEGFEAFDPQEFEGFCRNGPVRLMGHERMQGYANDRFVVVIAAVRNNGEERHRFDEAACGYHNVLAVAVWPNADLLPGEQAEVMLALRRPDSSARTRPALIEPPLSQ</sequence>
<dbReference type="OrthoDB" id="5298536at2"/>
<dbReference type="Proteomes" id="UP000464013">
    <property type="component" value="Chromosome"/>
</dbReference>
<accession>A0A6I6SKM1</accession>
<dbReference type="KEGG" id="htx:EKK97_09825"/>
<protein>
    <submittedName>
        <fullName evidence="1">Uncharacterized protein</fullName>
    </submittedName>
</protein>
<dbReference type="AlphaFoldDB" id="A0A6I6SKM1"/>